<evidence type="ECO:0000256" key="2">
    <source>
        <dbReference type="ARBA" id="ARBA00022490"/>
    </source>
</evidence>
<evidence type="ECO:0000259" key="9">
    <source>
        <dbReference type="Pfam" id="PF00814"/>
    </source>
</evidence>
<dbReference type="Pfam" id="PF00814">
    <property type="entry name" value="TsaD"/>
    <property type="match status" value="1"/>
</dbReference>
<proteinExistence type="predicted"/>
<accession>A0A3P7N9W3</accession>
<dbReference type="EMBL" id="UYRV01113363">
    <property type="protein sequence ID" value="VDN28171.1"/>
    <property type="molecule type" value="Genomic_DNA"/>
</dbReference>
<dbReference type="GO" id="GO:0008033">
    <property type="term" value="P:tRNA processing"/>
    <property type="evidence" value="ECO:0007669"/>
    <property type="project" value="UniProtKB-KW"/>
</dbReference>
<dbReference type="AlphaFoldDB" id="A0A3P7N9W3"/>
<dbReference type="SUPFAM" id="SSF53067">
    <property type="entry name" value="Actin-like ATPase domain"/>
    <property type="match status" value="2"/>
</dbReference>
<dbReference type="Proteomes" id="UP000271889">
    <property type="component" value="Unassembled WGS sequence"/>
</dbReference>
<dbReference type="Gene3D" id="3.30.420.40">
    <property type="match status" value="2"/>
</dbReference>
<keyword evidence="4" id="KW-0819">tRNA processing</keyword>
<evidence type="ECO:0000256" key="8">
    <source>
        <dbReference type="ARBA" id="ARBA00048117"/>
    </source>
</evidence>
<evidence type="ECO:0000313" key="10">
    <source>
        <dbReference type="EMBL" id="VDN28171.1"/>
    </source>
</evidence>
<keyword evidence="5" id="KW-0479">Metal-binding</keyword>
<keyword evidence="3" id="KW-0808">Transferase</keyword>
<dbReference type="PANTHER" id="PTHR11735:SF14">
    <property type="entry name" value="TRNA N6-ADENOSINE THREONYLCARBAMOYLTRANSFERASE"/>
    <property type="match status" value="1"/>
</dbReference>
<evidence type="ECO:0000256" key="6">
    <source>
        <dbReference type="ARBA" id="ARBA00023004"/>
    </source>
</evidence>
<reference evidence="10 11" key="1">
    <citation type="submission" date="2018-11" db="EMBL/GenBank/DDBJ databases">
        <authorList>
            <consortium name="Pathogen Informatics"/>
        </authorList>
    </citation>
    <scope>NUCLEOTIDE SEQUENCE [LARGE SCALE GENOMIC DNA]</scope>
</reference>
<organism evidence="10 11">
    <name type="scientific">Cylicostephanus goldi</name>
    <name type="common">Nematode worm</name>
    <dbReference type="NCBI Taxonomy" id="71465"/>
    <lineage>
        <taxon>Eukaryota</taxon>
        <taxon>Metazoa</taxon>
        <taxon>Ecdysozoa</taxon>
        <taxon>Nematoda</taxon>
        <taxon>Chromadorea</taxon>
        <taxon>Rhabditida</taxon>
        <taxon>Rhabditina</taxon>
        <taxon>Rhabditomorpha</taxon>
        <taxon>Strongyloidea</taxon>
        <taxon>Strongylidae</taxon>
        <taxon>Cylicostephanus</taxon>
    </lineage>
</organism>
<evidence type="ECO:0000256" key="3">
    <source>
        <dbReference type="ARBA" id="ARBA00022679"/>
    </source>
</evidence>
<evidence type="ECO:0000256" key="7">
    <source>
        <dbReference type="ARBA" id="ARBA00023315"/>
    </source>
</evidence>
<dbReference type="PRINTS" id="PR00789">
    <property type="entry name" value="OSIALOPTASE"/>
</dbReference>
<dbReference type="EC" id="2.3.1.234" evidence="1"/>
<dbReference type="GO" id="GO:0000408">
    <property type="term" value="C:EKC/KEOPS complex"/>
    <property type="evidence" value="ECO:0007669"/>
    <property type="project" value="TreeGrafter"/>
</dbReference>
<dbReference type="FunFam" id="3.30.420.40:FF:000037">
    <property type="entry name" value="Probable tRNA N6-adenosine threonylcarbamoyltransferase"/>
    <property type="match status" value="1"/>
</dbReference>
<keyword evidence="6" id="KW-0408">Iron</keyword>
<evidence type="ECO:0000256" key="4">
    <source>
        <dbReference type="ARBA" id="ARBA00022694"/>
    </source>
</evidence>
<keyword evidence="2" id="KW-0963">Cytoplasm</keyword>
<sequence length="222" mass="24424">MVCILGIEGSANKIGVGIVRDGEVLSNPRATFHAPPGEGFRPSETAQHHRQQILKILTQALSDAKIREPEKEIDAIAFTKGPGMGAPLQVGAIVARTLSLTWSVPLIPVNHCIGHIEMGRLITGAHNPVVLYVSGGNTQVISYSHNKYRVFGETIDIAVGNCLDRFARVVRLPNDPSPGYNIEQAAKKGMLILIFRLIYATTKNFTYWSSFWQFTEFRLIGN</sequence>
<dbReference type="InterPro" id="IPR017861">
    <property type="entry name" value="KAE1/TsaD"/>
</dbReference>
<keyword evidence="7" id="KW-0012">Acyltransferase</keyword>
<gene>
    <name evidence="10" type="ORF">CGOC_LOCUS10876</name>
</gene>
<dbReference type="GO" id="GO:0061711">
    <property type="term" value="F:tRNA N(6)-L-threonylcarbamoyladenine synthase activity"/>
    <property type="evidence" value="ECO:0007669"/>
    <property type="project" value="UniProtKB-EC"/>
</dbReference>
<evidence type="ECO:0000313" key="11">
    <source>
        <dbReference type="Proteomes" id="UP000271889"/>
    </source>
</evidence>
<dbReference type="GO" id="GO:0046872">
    <property type="term" value="F:metal ion binding"/>
    <property type="evidence" value="ECO:0007669"/>
    <property type="project" value="UniProtKB-KW"/>
</dbReference>
<comment type="catalytic activity">
    <reaction evidence="8">
        <text>L-threonylcarbamoyladenylate + adenosine(37) in tRNA = N(6)-L-threonylcarbamoyladenosine(37) in tRNA + AMP + H(+)</text>
        <dbReference type="Rhea" id="RHEA:37059"/>
        <dbReference type="Rhea" id="RHEA-COMP:10162"/>
        <dbReference type="Rhea" id="RHEA-COMP:10163"/>
        <dbReference type="ChEBI" id="CHEBI:15378"/>
        <dbReference type="ChEBI" id="CHEBI:73682"/>
        <dbReference type="ChEBI" id="CHEBI:74411"/>
        <dbReference type="ChEBI" id="CHEBI:74418"/>
        <dbReference type="ChEBI" id="CHEBI:456215"/>
        <dbReference type="EC" id="2.3.1.234"/>
    </reaction>
</comment>
<evidence type="ECO:0000256" key="5">
    <source>
        <dbReference type="ARBA" id="ARBA00022723"/>
    </source>
</evidence>
<dbReference type="InterPro" id="IPR043129">
    <property type="entry name" value="ATPase_NBD"/>
</dbReference>
<evidence type="ECO:0000256" key="1">
    <source>
        <dbReference type="ARBA" id="ARBA00012156"/>
    </source>
</evidence>
<dbReference type="PANTHER" id="PTHR11735">
    <property type="entry name" value="TRNA N6-ADENOSINE THREONYLCARBAMOYLTRANSFERASE"/>
    <property type="match status" value="1"/>
</dbReference>
<dbReference type="InterPro" id="IPR000905">
    <property type="entry name" value="Gcp-like_dom"/>
</dbReference>
<keyword evidence="11" id="KW-1185">Reference proteome</keyword>
<dbReference type="OrthoDB" id="10254073at2759"/>
<feature type="domain" description="Gcp-like" evidence="9">
    <location>
        <begin position="28"/>
        <end position="207"/>
    </location>
</feature>
<dbReference type="GO" id="GO:0005737">
    <property type="term" value="C:cytoplasm"/>
    <property type="evidence" value="ECO:0007669"/>
    <property type="project" value="TreeGrafter"/>
</dbReference>
<protein>
    <recommendedName>
        <fullName evidence="1">N(6)-L-threonylcarbamoyladenine synthase</fullName>
        <ecNumber evidence="1">2.3.1.234</ecNumber>
    </recommendedName>
</protein>
<name>A0A3P7N9W3_CYLGO</name>